<comment type="subunit">
    <text evidence="4">Monomer.</text>
</comment>
<comment type="function">
    <text evidence="1">Exhibits phosphohistidine phosphatase activity.</text>
</comment>
<evidence type="ECO:0000256" key="3">
    <source>
        <dbReference type="ARBA" id="ARBA00010971"/>
    </source>
</evidence>
<comment type="catalytic activity">
    <reaction evidence="13">
        <text>N(tele)-phospho-L-histidyl-[protein] + H2O = L-histidyl-[protein] + phosphate</text>
        <dbReference type="Rhea" id="RHEA:47960"/>
        <dbReference type="Rhea" id="RHEA-COMP:9745"/>
        <dbReference type="Rhea" id="RHEA-COMP:10719"/>
        <dbReference type="ChEBI" id="CHEBI:15377"/>
        <dbReference type="ChEBI" id="CHEBI:29979"/>
        <dbReference type="ChEBI" id="CHEBI:43474"/>
        <dbReference type="ChEBI" id="CHEBI:83586"/>
        <dbReference type="EC" id="3.9.1.3"/>
    </reaction>
</comment>
<organism evidence="16 17">
    <name type="scientific">Podarcis muralis</name>
    <name type="common">Wall lizard</name>
    <name type="synonym">Lacerta muralis</name>
    <dbReference type="NCBI Taxonomy" id="64176"/>
    <lineage>
        <taxon>Eukaryota</taxon>
        <taxon>Metazoa</taxon>
        <taxon>Chordata</taxon>
        <taxon>Craniata</taxon>
        <taxon>Vertebrata</taxon>
        <taxon>Euteleostomi</taxon>
        <taxon>Lepidosauria</taxon>
        <taxon>Squamata</taxon>
        <taxon>Bifurcata</taxon>
        <taxon>Unidentata</taxon>
        <taxon>Episquamata</taxon>
        <taxon>Laterata</taxon>
        <taxon>Lacertibaenia</taxon>
        <taxon>Lacertidae</taxon>
        <taxon>Podarcis</taxon>
    </lineage>
</organism>
<keyword evidence="8" id="KW-0378">Hydrolase</keyword>
<evidence type="ECO:0000256" key="13">
    <source>
        <dbReference type="ARBA" id="ARBA00049335"/>
    </source>
</evidence>
<evidence type="ECO:0000313" key="16">
    <source>
        <dbReference type="Ensembl" id="ENSPMRP00000029112.1"/>
    </source>
</evidence>
<dbReference type="Ensembl" id="ENSPMRT00000030881.1">
    <property type="protein sequence ID" value="ENSPMRP00000029112.1"/>
    <property type="gene ID" value="ENSPMRG00000018818.1"/>
</dbReference>
<evidence type="ECO:0000256" key="4">
    <source>
        <dbReference type="ARBA" id="ARBA00011245"/>
    </source>
</evidence>
<evidence type="ECO:0000256" key="11">
    <source>
        <dbReference type="ARBA" id="ARBA00030831"/>
    </source>
</evidence>
<dbReference type="Proteomes" id="UP000472272">
    <property type="component" value="Unplaced"/>
</dbReference>
<evidence type="ECO:0000256" key="2">
    <source>
        <dbReference type="ARBA" id="ARBA00004496"/>
    </source>
</evidence>
<feature type="binding site" evidence="15">
    <location>
        <position position="22"/>
    </location>
    <ligand>
        <name>substrate</name>
    </ligand>
</feature>
<comment type="subcellular location">
    <subcellularLocation>
        <location evidence="2">Cytoplasm</location>
    </subcellularLocation>
</comment>
<comment type="catalytic activity">
    <reaction evidence="12">
        <text>N(pros)-phospho-L-histidyl-[protein] + H2O = L-histidyl-[protein] + phosphate</text>
        <dbReference type="Rhea" id="RHEA:47964"/>
        <dbReference type="Rhea" id="RHEA-COMP:9745"/>
        <dbReference type="Rhea" id="RHEA-COMP:9746"/>
        <dbReference type="ChEBI" id="CHEBI:15377"/>
        <dbReference type="ChEBI" id="CHEBI:29979"/>
        <dbReference type="ChEBI" id="CHEBI:43474"/>
        <dbReference type="ChEBI" id="CHEBI:64837"/>
        <dbReference type="EC" id="3.9.1.3"/>
    </reaction>
</comment>
<evidence type="ECO:0000256" key="12">
    <source>
        <dbReference type="ARBA" id="ARBA00049028"/>
    </source>
</evidence>
<sequence>MAVGDLKLVSDVDIDEADGVFKYVLIRVTTPGSGPGKDVVRGYAWAEYHGEGTPAATSDWARRSHVESGGGFRLGEAGRKRGCGFPLGEAQAKVGMELRSRRLIG</sequence>
<evidence type="ECO:0000256" key="5">
    <source>
        <dbReference type="ARBA" id="ARBA00011945"/>
    </source>
</evidence>
<dbReference type="InterPro" id="IPR007702">
    <property type="entry name" value="Janus"/>
</dbReference>
<keyword evidence="7" id="KW-0963">Cytoplasm</keyword>
<feature type="active site" description="Proton acceptor" evidence="14">
    <location>
        <position position="49"/>
    </location>
</feature>
<dbReference type="Pfam" id="PF05005">
    <property type="entry name" value="Ocnus"/>
    <property type="match status" value="1"/>
</dbReference>
<reference evidence="16" key="2">
    <citation type="submission" date="2025-09" db="UniProtKB">
        <authorList>
            <consortium name="Ensembl"/>
        </authorList>
    </citation>
    <scope>IDENTIFICATION</scope>
</reference>
<dbReference type="OrthoDB" id="10249612at2759"/>
<accession>A0A670K2D5</accession>
<evidence type="ECO:0000256" key="6">
    <source>
        <dbReference type="ARBA" id="ARBA00014497"/>
    </source>
</evidence>
<dbReference type="AlphaFoldDB" id="A0A670K2D5"/>
<evidence type="ECO:0000256" key="10">
    <source>
        <dbReference type="ARBA" id="ARBA00029952"/>
    </source>
</evidence>
<dbReference type="GeneID" id="114590103"/>
<dbReference type="EC" id="3.9.1.3" evidence="5"/>
<dbReference type="PANTHER" id="PTHR12258">
    <property type="entry name" value="JANUS-A/JANUS-B"/>
    <property type="match status" value="1"/>
</dbReference>
<dbReference type="RefSeq" id="XP_028572299.1">
    <property type="nucleotide sequence ID" value="XM_028716466.1"/>
</dbReference>
<dbReference type="GO" id="GO:0101006">
    <property type="term" value="F:protein histidine phosphatase activity"/>
    <property type="evidence" value="ECO:0007669"/>
    <property type="project" value="UniProtKB-EC"/>
</dbReference>
<keyword evidence="9" id="KW-0904">Protein phosphatase</keyword>
<dbReference type="PANTHER" id="PTHR12258:SF10">
    <property type="entry name" value="14 KDA PHOSPHOHISTIDINE PHOSPHATASE"/>
    <property type="match status" value="1"/>
</dbReference>
<evidence type="ECO:0000256" key="15">
    <source>
        <dbReference type="PIRSR" id="PIRSR607702-2"/>
    </source>
</evidence>
<evidence type="ECO:0000256" key="14">
    <source>
        <dbReference type="PIRSR" id="PIRSR607702-1"/>
    </source>
</evidence>
<keyword evidence="17" id="KW-1185">Reference proteome</keyword>
<dbReference type="SUPFAM" id="SSF143724">
    <property type="entry name" value="PHP14-like"/>
    <property type="match status" value="1"/>
</dbReference>
<name>A0A670K2D5_PODMU</name>
<evidence type="ECO:0000256" key="8">
    <source>
        <dbReference type="ARBA" id="ARBA00022801"/>
    </source>
</evidence>
<evidence type="ECO:0000256" key="9">
    <source>
        <dbReference type="ARBA" id="ARBA00022912"/>
    </source>
</evidence>
<dbReference type="InterPro" id="IPR038596">
    <property type="entry name" value="Janus_sf"/>
</dbReference>
<gene>
    <name evidence="16" type="primary">LOC114590103</name>
</gene>
<reference evidence="16" key="1">
    <citation type="submission" date="2025-08" db="UniProtKB">
        <authorList>
            <consortium name="Ensembl"/>
        </authorList>
    </citation>
    <scope>IDENTIFICATION</scope>
</reference>
<dbReference type="GO" id="GO:0005829">
    <property type="term" value="C:cytosol"/>
    <property type="evidence" value="ECO:0007669"/>
    <property type="project" value="TreeGrafter"/>
</dbReference>
<comment type="similarity">
    <text evidence="3">Belongs to the janus family.</text>
</comment>
<protein>
    <recommendedName>
        <fullName evidence="6">14 kDa phosphohistidine phosphatase</fullName>
        <ecNumber evidence="5">3.9.1.3</ecNumber>
    </recommendedName>
    <alternativeName>
        <fullName evidence="11">Phosphohistidine phosphatase 1</fullName>
    </alternativeName>
    <alternativeName>
        <fullName evidence="10">Protein histidine phosphatase</fullName>
    </alternativeName>
</protein>
<dbReference type="KEGG" id="pmua:114590103"/>
<dbReference type="Gene3D" id="3.50.20.20">
    <property type="entry name" value="Janus/Ocnus"/>
    <property type="match status" value="1"/>
</dbReference>
<evidence type="ECO:0000256" key="1">
    <source>
        <dbReference type="ARBA" id="ARBA00003087"/>
    </source>
</evidence>
<evidence type="ECO:0000256" key="7">
    <source>
        <dbReference type="ARBA" id="ARBA00022490"/>
    </source>
</evidence>
<proteinExistence type="inferred from homology"/>
<evidence type="ECO:0000313" key="17">
    <source>
        <dbReference type="Proteomes" id="UP000472272"/>
    </source>
</evidence>